<feature type="compositionally biased region" description="Polar residues" evidence="1">
    <location>
        <begin position="210"/>
        <end position="220"/>
    </location>
</feature>
<evidence type="ECO:0000256" key="1">
    <source>
        <dbReference type="SAM" id="MobiDB-lite"/>
    </source>
</evidence>
<name>A0A6A6A950_9PLEO</name>
<sequence length="528" mass="59061">MHCEPHFEILQNSVSRGHFAYSLSTACSPSSLVQPYAMSTPASIDNTTPTSTRRSTASSLFNEFNASSPSSTSSSMSSAPTSRPKRSSMKPNFKPMESVGANLNRRSVPPTVRFLDPEPISRPEARQQLEGFNPMVNPRLTPRHLHIARSMSNPSMGGVIPPARVGSAQQTRQKLDRRLSAPVQHQLLDPRWSSIPPPARSIPPRLSPGARTTSCGSTISNSSIQSAPGALFPPAHSTASGLEAQYNPLRNHIPCLYPGCTTHYSHAQAGPTYYHPQEPYLLSRHQVYCPRHATKDLKDANAICKEEWERMRQSAGRKTLGAISVEFDDFLKHFRDERRGAGRALDDGMKMRVLGPAKSALSPKGKEAEKDPGEWSWDWRYTPRPCTKKDCTAPFYSPFANYIHAFYATRRHSSLLPLQSLCPSCSRAEVEALEKVISDKWGSRSGGWDEEEWHKWFGNTVRERDTKGGFWEKAQEKIVKEKRQGQSVNQKTRKEGDNVVIETGKKEKRKSVFRRMLGSAFERSVRNG</sequence>
<gene>
    <name evidence="2" type="ORF">P153DRAFT_368673</name>
</gene>
<organism evidence="2 3">
    <name type="scientific">Dothidotthia symphoricarpi CBS 119687</name>
    <dbReference type="NCBI Taxonomy" id="1392245"/>
    <lineage>
        <taxon>Eukaryota</taxon>
        <taxon>Fungi</taxon>
        <taxon>Dikarya</taxon>
        <taxon>Ascomycota</taxon>
        <taxon>Pezizomycotina</taxon>
        <taxon>Dothideomycetes</taxon>
        <taxon>Pleosporomycetidae</taxon>
        <taxon>Pleosporales</taxon>
        <taxon>Dothidotthiaceae</taxon>
        <taxon>Dothidotthia</taxon>
    </lineage>
</organism>
<dbReference type="RefSeq" id="XP_033521756.1">
    <property type="nucleotide sequence ID" value="XM_033668574.1"/>
</dbReference>
<protein>
    <submittedName>
        <fullName evidence="2">Uncharacterized protein</fullName>
    </submittedName>
</protein>
<feature type="compositionally biased region" description="Low complexity" evidence="1">
    <location>
        <begin position="66"/>
        <end position="82"/>
    </location>
</feature>
<reference evidence="2" key="1">
    <citation type="journal article" date="2020" name="Stud. Mycol.">
        <title>101 Dothideomycetes genomes: a test case for predicting lifestyles and emergence of pathogens.</title>
        <authorList>
            <person name="Haridas S."/>
            <person name="Albert R."/>
            <person name="Binder M."/>
            <person name="Bloem J."/>
            <person name="Labutti K."/>
            <person name="Salamov A."/>
            <person name="Andreopoulos B."/>
            <person name="Baker S."/>
            <person name="Barry K."/>
            <person name="Bills G."/>
            <person name="Bluhm B."/>
            <person name="Cannon C."/>
            <person name="Castanera R."/>
            <person name="Culley D."/>
            <person name="Daum C."/>
            <person name="Ezra D."/>
            <person name="Gonzalez J."/>
            <person name="Henrissat B."/>
            <person name="Kuo A."/>
            <person name="Liang C."/>
            <person name="Lipzen A."/>
            <person name="Lutzoni F."/>
            <person name="Magnuson J."/>
            <person name="Mondo S."/>
            <person name="Nolan M."/>
            <person name="Ohm R."/>
            <person name="Pangilinan J."/>
            <person name="Park H.-J."/>
            <person name="Ramirez L."/>
            <person name="Alfaro M."/>
            <person name="Sun H."/>
            <person name="Tritt A."/>
            <person name="Yoshinaga Y."/>
            <person name="Zwiers L.-H."/>
            <person name="Turgeon B."/>
            <person name="Goodwin S."/>
            <person name="Spatafora J."/>
            <person name="Crous P."/>
            <person name="Grigoriev I."/>
        </authorList>
    </citation>
    <scope>NUCLEOTIDE SEQUENCE</scope>
    <source>
        <strain evidence="2">CBS 119687</strain>
    </source>
</reference>
<dbReference type="GeneID" id="54409006"/>
<feature type="non-terminal residue" evidence="2">
    <location>
        <position position="1"/>
    </location>
</feature>
<accession>A0A6A6A950</accession>
<dbReference type="Proteomes" id="UP000799771">
    <property type="component" value="Unassembled WGS sequence"/>
</dbReference>
<feature type="region of interest" description="Disordered" evidence="1">
    <location>
        <begin position="481"/>
        <end position="502"/>
    </location>
</feature>
<evidence type="ECO:0000313" key="3">
    <source>
        <dbReference type="Proteomes" id="UP000799771"/>
    </source>
</evidence>
<evidence type="ECO:0000313" key="2">
    <source>
        <dbReference type="EMBL" id="KAF2127367.1"/>
    </source>
</evidence>
<feature type="region of interest" description="Disordered" evidence="1">
    <location>
        <begin position="189"/>
        <end position="220"/>
    </location>
</feature>
<dbReference type="OrthoDB" id="3875902at2759"/>
<feature type="region of interest" description="Disordered" evidence="1">
    <location>
        <begin position="63"/>
        <end position="103"/>
    </location>
</feature>
<dbReference type="AlphaFoldDB" id="A0A6A6A950"/>
<proteinExistence type="predicted"/>
<dbReference type="EMBL" id="ML977511">
    <property type="protein sequence ID" value="KAF2127367.1"/>
    <property type="molecule type" value="Genomic_DNA"/>
</dbReference>
<keyword evidence="3" id="KW-1185">Reference proteome</keyword>